<protein>
    <submittedName>
        <fullName evidence="2">YtfJ family protein</fullName>
    </submittedName>
</protein>
<proteinExistence type="predicted"/>
<dbReference type="Proteomes" id="UP001155586">
    <property type="component" value="Unassembled WGS sequence"/>
</dbReference>
<evidence type="ECO:0000313" key="2">
    <source>
        <dbReference type="EMBL" id="MCW8336243.1"/>
    </source>
</evidence>
<dbReference type="RefSeq" id="WP_265689310.1">
    <property type="nucleotide sequence ID" value="NZ_JAKRRX010000199.1"/>
</dbReference>
<evidence type="ECO:0000313" key="3">
    <source>
        <dbReference type="Proteomes" id="UP001155586"/>
    </source>
</evidence>
<feature type="chain" id="PRO_5040952078" evidence="1">
    <location>
        <begin position="21"/>
        <end position="183"/>
    </location>
</feature>
<accession>A0A9X3CHZ2</accession>
<keyword evidence="1" id="KW-0732">Signal</keyword>
<keyword evidence="3" id="KW-1185">Reference proteome</keyword>
<sequence length="183" mass="19721">MKHKLLIATLLACSPLTVLAHNLSIGQTVPDVKVDKYGEILISGDDTTYQGWSNAEMLGKVRVIQAIAGRSSSKEMNAPLMQAITAAKFSESDYQTTTIINQDDAMWGTGSFVKSSAEDSKQEFPWSSMVLDESGVVASSWGLQEESSAIVVQDKQGKVLFVHEGALDDAQIASVLELVKANL</sequence>
<name>A0A9X3CHZ2_9VIBR</name>
<evidence type="ECO:0000256" key="1">
    <source>
        <dbReference type="SAM" id="SignalP"/>
    </source>
</evidence>
<dbReference type="NCBIfam" id="TIGR01626">
    <property type="entry name" value="ytfJ_HI0045"/>
    <property type="match status" value="1"/>
</dbReference>
<gene>
    <name evidence="2" type="ORF">MD483_20750</name>
</gene>
<dbReference type="Gene3D" id="3.40.30.10">
    <property type="entry name" value="Glutaredoxin"/>
    <property type="match status" value="1"/>
</dbReference>
<dbReference type="InterPro" id="IPR006513">
    <property type="entry name" value="YtfJ_HI0045"/>
</dbReference>
<comment type="caution">
    <text evidence="2">The sequence shown here is derived from an EMBL/GenBank/DDBJ whole genome shotgun (WGS) entry which is preliminary data.</text>
</comment>
<reference evidence="2" key="1">
    <citation type="submission" date="2022-02" db="EMBL/GenBank/DDBJ databases">
        <title>Vibrio sp. nov., a new bacterium isolated from Bohai sea, China.</title>
        <authorList>
            <person name="Yuan Y."/>
        </authorList>
    </citation>
    <scope>NUCLEOTIDE SEQUENCE</scope>
    <source>
        <strain evidence="2">DBSS07</strain>
    </source>
</reference>
<feature type="signal peptide" evidence="1">
    <location>
        <begin position="1"/>
        <end position="20"/>
    </location>
</feature>
<organism evidence="2 3">
    <name type="scientific">Vibrio paucivorans</name>
    <dbReference type="NCBI Taxonomy" id="2829489"/>
    <lineage>
        <taxon>Bacteria</taxon>
        <taxon>Pseudomonadati</taxon>
        <taxon>Pseudomonadota</taxon>
        <taxon>Gammaproteobacteria</taxon>
        <taxon>Vibrionales</taxon>
        <taxon>Vibrionaceae</taxon>
        <taxon>Vibrio</taxon>
    </lineage>
</organism>
<dbReference type="EMBL" id="JAKRRX010000199">
    <property type="protein sequence ID" value="MCW8336243.1"/>
    <property type="molecule type" value="Genomic_DNA"/>
</dbReference>
<dbReference type="Pfam" id="PF09695">
    <property type="entry name" value="YtfJ_HI0045"/>
    <property type="match status" value="1"/>
</dbReference>
<dbReference type="AlphaFoldDB" id="A0A9X3CHZ2"/>